<dbReference type="RefSeq" id="WP_049700748.1">
    <property type="nucleotide sequence ID" value="NZ_JAQDQF010000001.1"/>
</dbReference>
<sequence>MNYQQPQHPVPGAHLRPGPQSPSPADLAAEPQIPVAETVESLLDEVDRIREQAGDTFDLAALARQSELLEKAHDVLTSALAEVDPR</sequence>
<proteinExistence type="predicted"/>
<dbReference type="EMBL" id="LDTZ01000023">
    <property type="protein sequence ID" value="KNA89696.1"/>
    <property type="molecule type" value="Genomic_DNA"/>
</dbReference>
<evidence type="ECO:0000256" key="1">
    <source>
        <dbReference type="SAM" id="MobiDB-lite"/>
    </source>
</evidence>
<evidence type="ECO:0000313" key="3">
    <source>
        <dbReference type="Proteomes" id="UP000037247"/>
    </source>
</evidence>
<organism evidence="2 3">
    <name type="scientific">Gordonia jacobaea</name>
    <dbReference type="NCBI Taxonomy" id="122202"/>
    <lineage>
        <taxon>Bacteria</taxon>
        <taxon>Bacillati</taxon>
        <taxon>Actinomycetota</taxon>
        <taxon>Actinomycetes</taxon>
        <taxon>Mycobacteriales</taxon>
        <taxon>Gordoniaceae</taxon>
        <taxon>Gordonia</taxon>
    </lineage>
</organism>
<feature type="region of interest" description="Disordered" evidence="1">
    <location>
        <begin position="1"/>
        <end position="28"/>
    </location>
</feature>
<reference evidence="2 3" key="1">
    <citation type="submission" date="2015-05" db="EMBL/GenBank/DDBJ databases">
        <title>Draft genome sequence of the bacterium Gordonia jacobaea a new member of the Gordonia genus.</title>
        <authorList>
            <person name="Jimenez-Galisteo G."/>
            <person name="Dominguez A."/>
            <person name="Munoz E."/>
            <person name="Vinas M."/>
        </authorList>
    </citation>
    <scope>NUCLEOTIDE SEQUENCE [LARGE SCALE GENOMIC DNA]</scope>
    <source>
        <strain evidence="3">mv1</strain>
    </source>
</reference>
<gene>
    <name evidence="2" type="ORF">ABW18_20070</name>
</gene>
<keyword evidence="3" id="KW-1185">Reference proteome</keyword>
<dbReference type="Proteomes" id="UP000037247">
    <property type="component" value="Unassembled WGS sequence"/>
</dbReference>
<protein>
    <submittedName>
        <fullName evidence="2">Uncharacterized protein</fullName>
    </submittedName>
</protein>
<accession>A0ABR5I8F8</accession>
<evidence type="ECO:0000313" key="2">
    <source>
        <dbReference type="EMBL" id="KNA89696.1"/>
    </source>
</evidence>
<name>A0ABR5I8F8_9ACTN</name>
<comment type="caution">
    <text evidence="2">The sequence shown here is derived from an EMBL/GenBank/DDBJ whole genome shotgun (WGS) entry which is preliminary data.</text>
</comment>